<dbReference type="Proteomes" id="UP000636479">
    <property type="component" value="Unassembled WGS sequence"/>
</dbReference>
<dbReference type="InterPro" id="IPR018631">
    <property type="entry name" value="AAA-ATPase-like_dom"/>
</dbReference>
<feature type="compositionally biased region" description="Polar residues" evidence="1">
    <location>
        <begin position="1"/>
        <end position="13"/>
    </location>
</feature>
<proteinExistence type="predicted"/>
<dbReference type="Pfam" id="PF09820">
    <property type="entry name" value="AAA-ATPase_like"/>
    <property type="match status" value="1"/>
</dbReference>
<evidence type="ECO:0000313" key="4">
    <source>
        <dbReference type="Proteomes" id="UP000636479"/>
    </source>
</evidence>
<dbReference type="AlphaFoldDB" id="A0A8H6TES3"/>
<feature type="region of interest" description="Disordered" evidence="1">
    <location>
        <begin position="1"/>
        <end position="80"/>
    </location>
</feature>
<dbReference type="RefSeq" id="XP_037226411.1">
    <property type="nucleotide sequence ID" value="XM_037358501.1"/>
</dbReference>
<accession>A0A8H6TES3</accession>
<feature type="compositionally biased region" description="Polar residues" evidence="1">
    <location>
        <begin position="69"/>
        <end position="80"/>
    </location>
</feature>
<reference evidence="3" key="1">
    <citation type="submission" date="2020-05" db="EMBL/GenBank/DDBJ databases">
        <title>Mycena genomes resolve the evolution of fungal bioluminescence.</title>
        <authorList>
            <person name="Tsai I.J."/>
        </authorList>
    </citation>
    <scope>NUCLEOTIDE SEQUENCE</scope>
    <source>
        <strain evidence="3">171206Taipei</strain>
    </source>
</reference>
<evidence type="ECO:0000256" key="1">
    <source>
        <dbReference type="SAM" id="MobiDB-lite"/>
    </source>
</evidence>
<feature type="domain" description="AAA-ATPase-like" evidence="2">
    <location>
        <begin position="98"/>
        <end position="263"/>
    </location>
</feature>
<dbReference type="EMBL" id="JACAZF010000001">
    <property type="protein sequence ID" value="KAF7316388.1"/>
    <property type="molecule type" value="Genomic_DNA"/>
</dbReference>
<comment type="caution">
    <text evidence="3">The sequence shown here is derived from an EMBL/GenBank/DDBJ whole genome shotgun (WGS) entry which is preliminary data.</text>
</comment>
<dbReference type="OrthoDB" id="2916029at2759"/>
<sequence>MPLPSSVSPTFSDFSDVLAGRGKADDDLSHPHLRTSTSRSRAQKRTLSESGSETDTDDSLPGSKRLNARATSPSFSLSPDTSFEISSELNLPAMDDLFTQLIRKPEAYVDKTGCIAQLPAKYTAVMIRPPRFGKSTFISTLAQYYDARDVVSKFTWEGLDVYAQGSFASRDRHLCLMFCFPDSIIENDLSGVEWDIKAHVTSQLYAFVRDYSTELGLSEVPEVISTEMMRGQPDLLAIFAEFWDVVKQSGRTLFVGVDDYDAALRSYELFPFEGEGNEDRPQLRDAIEELMDRWFWEPLLHGIDFVPKLLVAGMLSLDAWNSQISKSLSSLPLVEMPELCNSCGFNEDEARDFSATFLPSPPPFTDFEHTAGQYYFPPHSESVPLLHPQQLILRVARLTGHEISPLLTTSFPRLSGILASLDADADDERVTQNTLVDLLAQGTIEAAHYQPLCGRAIGVGLLRDLGLLSYDSEGQLRVASQDILQEIHLAAYSVANASFSLPSKLHPALWLGDGFAPLLALSTKVLANRTIRGLSRELCPEPTMHGVLELLFRGPISPWRYIYDPLIMVPPLTTAAH</sequence>
<organism evidence="3 4">
    <name type="scientific">Mycena indigotica</name>
    <dbReference type="NCBI Taxonomy" id="2126181"/>
    <lineage>
        <taxon>Eukaryota</taxon>
        <taxon>Fungi</taxon>
        <taxon>Dikarya</taxon>
        <taxon>Basidiomycota</taxon>
        <taxon>Agaricomycotina</taxon>
        <taxon>Agaricomycetes</taxon>
        <taxon>Agaricomycetidae</taxon>
        <taxon>Agaricales</taxon>
        <taxon>Marasmiineae</taxon>
        <taxon>Mycenaceae</taxon>
        <taxon>Mycena</taxon>
    </lineage>
</organism>
<evidence type="ECO:0000313" key="3">
    <source>
        <dbReference type="EMBL" id="KAF7316388.1"/>
    </source>
</evidence>
<evidence type="ECO:0000259" key="2">
    <source>
        <dbReference type="Pfam" id="PF09820"/>
    </source>
</evidence>
<gene>
    <name evidence="3" type="ORF">MIND_00157600</name>
</gene>
<protein>
    <submittedName>
        <fullName evidence="3">AAA-ATPase-like domain-containing protein</fullName>
    </submittedName>
</protein>
<keyword evidence="4" id="KW-1185">Reference proteome</keyword>
<name>A0A8H6TES3_9AGAR</name>
<dbReference type="GeneID" id="59341017"/>